<keyword evidence="1" id="KW-0238">DNA-binding</keyword>
<evidence type="ECO:0000313" key="3">
    <source>
        <dbReference type="EMBL" id="GAA0244844.1"/>
    </source>
</evidence>
<keyword evidence="4" id="KW-1185">Reference proteome</keyword>
<protein>
    <submittedName>
        <fullName evidence="3">MerR family transcriptional regulator</fullName>
    </submittedName>
</protein>
<evidence type="ECO:0000256" key="1">
    <source>
        <dbReference type="ARBA" id="ARBA00023125"/>
    </source>
</evidence>
<gene>
    <name evidence="3" type="ORF">GCM10010492_50220</name>
</gene>
<dbReference type="RefSeq" id="WP_343936333.1">
    <property type="nucleotide sequence ID" value="NZ_BAAABU010000013.1"/>
</dbReference>
<dbReference type="Gene3D" id="1.10.1660.10">
    <property type="match status" value="1"/>
</dbReference>
<name>A0ABP3DW80_9PSEU</name>
<dbReference type="Proteomes" id="UP001500416">
    <property type="component" value="Unassembled WGS sequence"/>
</dbReference>
<dbReference type="SUPFAM" id="SSF46955">
    <property type="entry name" value="Putative DNA-binding domain"/>
    <property type="match status" value="1"/>
</dbReference>
<dbReference type="SMART" id="SM00422">
    <property type="entry name" value="HTH_MERR"/>
    <property type="match status" value="1"/>
</dbReference>
<dbReference type="InterPro" id="IPR047057">
    <property type="entry name" value="MerR_fam"/>
</dbReference>
<accession>A0ABP3DW80</accession>
<evidence type="ECO:0000259" key="2">
    <source>
        <dbReference type="PROSITE" id="PS50937"/>
    </source>
</evidence>
<comment type="caution">
    <text evidence="3">The sequence shown here is derived from an EMBL/GenBank/DDBJ whole genome shotgun (WGS) entry which is preliminary data.</text>
</comment>
<dbReference type="PROSITE" id="PS50937">
    <property type="entry name" value="HTH_MERR_2"/>
    <property type="match status" value="1"/>
</dbReference>
<dbReference type="PRINTS" id="PR00040">
    <property type="entry name" value="HTHMERR"/>
</dbReference>
<dbReference type="CDD" id="cd00592">
    <property type="entry name" value="HTH_MerR-like"/>
    <property type="match status" value="1"/>
</dbReference>
<dbReference type="InterPro" id="IPR009061">
    <property type="entry name" value="DNA-bd_dom_put_sf"/>
</dbReference>
<organism evidence="3 4">
    <name type="scientific">Saccharothrix mutabilis subsp. mutabilis</name>
    <dbReference type="NCBI Taxonomy" id="66855"/>
    <lineage>
        <taxon>Bacteria</taxon>
        <taxon>Bacillati</taxon>
        <taxon>Actinomycetota</taxon>
        <taxon>Actinomycetes</taxon>
        <taxon>Pseudonocardiales</taxon>
        <taxon>Pseudonocardiaceae</taxon>
        <taxon>Saccharothrix</taxon>
    </lineage>
</organism>
<proteinExistence type="predicted"/>
<dbReference type="PANTHER" id="PTHR30204:SF93">
    <property type="entry name" value="HTH MERR-TYPE DOMAIN-CONTAINING PROTEIN"/>
    <property type="match status" value="1"/>
</dbReference>
<evidence type="ECO:0000313" key="4">
    <source>
        <dbReference type="Proteomes" id="UP001500416"/>
    </source>
</evidence>
<dbReference type="EMBL" id="BAAABU010000013">
    <property type="protein sequence ID" value="GAA0244844.1"/>
    <property type="molecule type" value="Genomic_DNA"/>
</dbReference>
<sequence length="275" mass="29744">MAPSTGTTGGVTTSGGTIGGVTIGKAAAFAGVTVKTVRHYHRHGLLAEPPRDSSGYRRYGSADLLRLVQVRTLAAAGVPLAEVGPLLDADAERFAAALTDVERRLTERIAQLVARRDTLRQLADGDRLLLPDRALAILDRLSDLGFSDDYVAGQREALVLAKALAPELFDIFLAQLEHRLDDPEFADLTKRGWEARSWDPDDPRIEELASALADNLLAHRELLATPTGYRPGPDAATRYGLINHHLEDGESTAWTRLNALVEAELRAAGVPIPHQ</sequence>
<feature type="domain" description="HTH merR-type" evidence="2">
    <location>
        <begin position="22"/>
        <end position="89"/>
    </location>
</feature>
<dbReference type="PANTHER" id="PTHR30204">
    <property type="entry name" value="REDOX-CYCLING DRUG-SENSING TRANSCRIPTIONAL ACTIVATOR SOXR"/>
    <property type="match status" value="1"/>
</dbReference>
<dbReference type="Pfam" id="PF00376">
    <property type="entry name" value="MerR"/>
    <property type="match status" value="1"/>
</dbReference>
<dbReference type="InterPro" id="IPR000551">
    <property type="entry name" value="MerR-type_HTH_dom"/>
</dbReference>
<reference evidence="4" key="1">
    <citation type="journal article" date="2019" name="Int. J. Syst. Evol. Microbiol.">
        <title>The Global Catalogue of Microorganisms (GCM) 10K type strain sequencing project: providing services to taxonomists for standard genome sequencing and annotation.</title>
        <authorList>
            <consortium name="The Broad Institute Genomics Platform"/>
            <consortium name="The Broad Institute Genome Sequencing Center for Infectious Disease"/>
            <person name="Wu L."/>
            <person name="Ma J."/>
        </authorList>
    </citation>
    <scope>NUCLEOTIDE SEQUENCE [LARGE SCALE GENOMIC DNA]</scope>
    <source>
        <strain evidence="4">JCM 3380</strain>
    </source>
</reference>